<feature type="transmembrane region" description="Helical" evidence="1">
    <location>
        <begin position="41"/>
        <end position="61"/>
    </location>
</feature>
<evidence type="ECO:0000256" key="1">
    <source>
        <dbReference type="SAM" id="Phobius"/>
    </source>
</evidence>
<proteinExistence type="predicted"/>
<evidence type="ECO:0000313" key="3">
    <source>
        <dbReference type="Proteomes" id="UP000076720"/>
    </source>
</evidence>
<protein>
    <recommendedName>
        <fullName evidence="4">Integral membrane protein</fullName>
    </recommendedName>
</protein>
<reference evidence="3" key="1">
    <citation type="submission" date="2015-10" db="EMBL/GenBank/DDBJ databases">
        <title>Complete genome sequence of Streptomyces ambofaciens DSM 40697.</title>
        <authorList>
            <person name="Thibessard A."/>
            <person name="Leblond P."/>
        </authorList>
    </citation>
    <scope>NUCLEOTIDE SEQUENCE [LARGE SCALE GENOMIC DNA]</scope>
    <source>
        <strain evidence="3">DSM 40697</strain>
    </source>
</reference>
<keyword evidence="1" id="KW-0472">Membrane</keyword>
<reference evidence="2 3" key="2">
    <citation type="journal article" date="2016" name="Genome Announc.">
        <title>Complete Genome Sequence of Streptomyces ambofaciens DSM 40697, a Paradigm for Genome Plasticity Studies.</title>
        <authorList>
            <person name="Thibessard A."/>
            <person name="Leblond P."/>
        </authorList>
    </citation>
    <scope>NUCLEOTIDE SEQUENCE [LARGE SCALE GENOMIC DNA]</scope>
    <source>
        <strain evidence="2 3">DSM 40697</strain>
    </source>
</reference>
<sequence>MTGRLKAARHLWVVLALPGTGWCLSAVPGTDWRCGSAACPLVVSALLALGLFGSASGIDLARARAGLRTLTVGVLAEAA</sequence>
<organism evidence="2 3">
    <name type="scientific">Streptomyces ambofaciens</name>
    <dbReference type="NCBI Taxonomy" id="1889"/>
    <lineage>
        <taxon>Bacteria</taxon>
        <taxon>Bacillati</taxon>
        <taxon>Actinomycetota</taxon>
        <taxon>Actinomycetes</taxon>
        <taxon>Kitasatosporales</taxon>
        <taxon>Streptomycetaceae</taxon>
        <taxon>Streptomyces</taxon>
    </lineage>
</organism>
<evidence type="ECO:0000313" key="2">
    <source>
        <dbReference type="EMBL" id="ANB09193.1"/>
    </source>
</evidence>
<keyword evidence="1" id="KW-1133">Transmembrane helix</keyword>
<dbReference type="Proteomes" id="UP000076720">
    <property type="component" value="Chromosome"/>
</dbReference>
<keyword evidence="1" id="KW-0812">Transmembrane</keyword>
<dbReference type="RefSeq" id="WP_063483396.1">
    <property type="nucleotide sequence ID" value="NZ_CP012949.1"/>
</dbReference>
<dbReference type="EMBL" id="CP012949">
    <property type="protein sequence ID" value="ANB09193.1"/>
    <property type="molecule type" value="Genomic_DNA"/>
</dbReference>
<gene>
    <name evidence="2" type="ORF">SAM40697_5237</name>
</gene>
<name>A0ABN4PFJ2_STRAM</name>
<keyword evidence="3" id="KW-1185">Reference proteome</keyword>
<evidence type="ECO:0008006" key="4">
    <source>
        <dbReference type="Google" id="ProtNLM"/>
    </source>
</evidence>
<accession>A0ABN4PFJ2</accession>